<dbReference type="SUPFAM" id="SSF46626">
    <property type="entry name" value="Cytochrome c"/>
    <property type="match status" value="1"/>
</dbReference>
<evidence type="ECO:0000259" key="5">
    <source>
        <dbReference type="PROSITE" id="PS51007"/>
    </source>
</evidence>
<evidence type="ECO:0000256" key="3">
    <source>
        <dbReference type="ARBA" id="ARBA00023004"/>
    </source>
</evidence>
<dbReference type="OrthoDB" id="335174at2"/>
<dbReference type="PROSITE" id="PS51257">
    <property type="entry name" value="PROKAR_LIPOPROTEIN"/>
    <property type="match status" value="1"/>
</dbReference>
<reference evidence="6 7" key="1">
    <citation type="submission" date="2017-03" db="EMBL/GenBank/DDBJ databases">
        <authorList>
            <person name="Afonso C.L."/>
            <person name="Miller P.J."/>
            <person name="Scott M.A."/>
            <person name="Spackman E."/>
            <person name="Goraichik I."/>
            <person name="Dimitrov K.M."/>
            <person name="Suarez D.L."/>
            <person name="Swayne D.E."/>
        </authorList>
    </citation>
    <scope>NUCLEOTIDE SEQUENCE [LARGE SCALE GENOMIC DNA]</scope>
    <source>
        <strain evidence="6 7">CECT 8625</strain>
    </source>
</reference>
<dbReference type="PROSITE" id="PS51007">
    <property type="entry name" value="CYTC"/>
    <property type="match status" value="1"/>
</dbReference>
<dbReference type="Pfam" id="PF13442">
    <property type="entry name" value="Cytochrome_CBB3"/>
    <property type="match status" value="1"/>
</dbReference>
<evidence type="ECO:0000313" key="7">
    <source>
        <dbReference type="Proteomes" id="UP000193570"/>
    </source>
</evidence>
<organism evidence="6 7">
    <name type="scientific">Roseivivax jejudonensis</name>
    <dbReference type="NCBI Taxonomy" id="1529041"/>
    <lineage>
        <taxon>Bacteria</taxon>
        <taxon>Pseudomonadati</taxon>
        <taxon>Pseudomonadota</taxon>
        <taxon>Alphaproteobacteria</taxon>
        <taxon>Rhodobacterales</taxon>
        <taxon>Roseobacteraceae</taxon>
        <taxon>Roseivivax</taxon>
    </lineage>
</organism>
<dbReference type="InterPro" id="IPR036909">
    <property type="entry name" value="Cyt_c-like_dom_sf"/>
</dbReference>
<dbReference type="GO" id="GO:0009055">
    <property type="term" value="F:electron transfer activity"/>
    <property type="evidence" value="ECO:0007669"/>
    <property type="project" value="InterPro"/>
</dbReference>
<accession>A0A1X7AAW6</accession>
<sequence length="145" mass="15053">MRIRIAGLAGLFVLLAACDDASPERGDAGAMPVAAEGAQIYTEYCALCHGASGRGDGRLASEMTRQPADLTRLAAQNGGTFPTAAVLSKIDGYIQADSVAPVMPEFGELLAGDTVPYDSGDGIETPTPRRLVALVEYLRTIQAGP</sequence>
<keyword evidence="7" id="KW-1185">Reference proteome</keyword>
<keyword evidence="1 4" id="KW-0349">Heme</keyword>
<evidence type="ECO:0000256" key="2">
    <source>
        <dbReference type="ARBA" id="ARBA00022723"/>
    </source>
</evidence>
<feature type="domain" description="Cytochrome c" evidence="5">
    <location>
        <begin position="32"/>
        <end position="142"/>
    </location>
</feature>
<evidence type="ECO:0000256" key="4">
    <source>
        <dbReference type="PROSITE-ProRule" id="PRU00433"/>
    </source>
</evidence>
<protein>
    <submittedName>
        <fullName evidence="6">Cytochrome c</fullName>
    </submittedName>
</protein>
<dbReference type="GO" id="GO:0046872">
    <property type="term" value="F:metal ion binding"/>
    <property type="evidence" value="ECO:0007669"/>
    <property type="project" value="UniProtKB-KW"/>
</dbReference>
<keyword evidence="3 4" id="KW-0408">Iron</keyword>
<proteinExistence type="predicted"/>
<evidence type="ECO:0000256" key="1">
    <source>
        <dbReference type="ARBA" id="ARBA00022617"/>
    </source>
</evidence>
<keyword evidence="2 4" id="KW-0479">Metal-binding</keyword>
<dbReference type="AlphaFoldDB" id="A0A1X7AAW6"/>
<dbReference type="GO" id="GO:0020037">
    <property type="term" value="F:heme binding"/>
    <property type="evidence" value="ECO:0007669"/>
    <property type="project" value="InterPro"/>
</dbReference>
<dbReference type="Gene3D" id="1.10.760.10">
    <property type="entry name" value="Cytochrome c-like domain"/>
    <property type="match status" value="1"/>
</dbReference>
<dbReference type="Proteomes" id="UP000193570">
    <property type="component" value="Unassembled WGS sequence"/>
</dbReference>
<dbReference type="InterPro" id="IPR009056">
    <property type="entry name" value="Cyt_c-like_dom"/>
</dbReference>
<dbReference type="EMBL" id="FWFK01000010">
    <property type="protein sequence ID" value="SLN74366.1"/>
    <property type="molecule type" value="Genomic_DNA"/>
</dbReference>
<dbReference type="RefSeq" id="WP_085793699.1">
    <property type="nucleotide sequence ID" value="NZ_FWFK01000010.1"/>
</dbReference>
<evidence type="ECO:0000313" key="6">
    <source>
        <dbReference type="EMBL" id="SLN74366.1"/>
    </source>
</evidence>
<gene>
    <name evidence="6" type="ORF">ROJ8625_04047</name>
</gene>
<name>A0A1X7AAW6_9RHOB</name>